<dbReference type="EMBL" id="LSSL01001012">
    <property type="protein sequence ID" value="OLY83202.1"/>
    <property type="molecule type" value="Genomic_DNA"/>
</dbReference>
<accession>A0A1R0H226</accession>
<dbReference type="AlphaFoldDB" id="A0A1R0H226"/>
<proteinExistence type="predicted"/>
<gene>
    <name evidence="1" type="ORF">AYI68_g2663</name>
</gene>
<evidence type="ECO:0000313" key="1">
    <source>
        <dbReference type="EMBL" id="OLY83202.1"/>
    </source>
</evidence>
<protein>
    <submittedName>
        <fullName evidence="1">Uncharacterized protein</fullName>
    </submittedName>
</protein>
<sequence>MANGCIRETMCFEDAPLILHVIKHHFLWLDNGYFPLFVSGATVVACRSSYWIIDNRRRSGYHIAFFHSSMTRIHVVYPIQSLISNAWSDSDHSVCAVILLGESAEFIVDGTYVTFGRVFDLRQ</sequence>
<organism evidence="1 2">
    <name type="scientific">Smittium mucronatum</name>
    <dbReference type="NCBI Taxonomy" id="133383"/>
    <lineage>
        <taxon>Eukaryota</taxon>
        <taxon>Fungi</taxon>
        <taxon>Fungi incertae sedis</taxon>
        <taxon>Zoopagomycota</taxon>
        <taxon>Kickxellomycotina</taxon>
        <taxon>Harpellomycetes</taxon>
        <taxon>Harpellales</taxon>
        <taxon>Legeriomycetaceae</taxon>
        <taxon>Smittium</taxon>
    </lineage>
</organism>
<evidence type="ECO:0000313" key="2">
    <source>
        <dbReference type="Proteomes" id="UP000187455"/>
    </source>
</evidence>
<comment type="caution">
    <text evidence="1">The sequence shown here is derived from an EMBL/GenBank/DDBJ whole genome shotgun (WGS) entry which is preliminary data.</text>
</comment>
<dbReference type="OrthoDB" id="10524580at2759"/>
<name>A0A1R0H226_9FUNG</name>
<keyword evidence="2" id="KW-1185">Reference proteome</keyword>
<dbReference type="Proteomes" id="UP000187455">
    <property type="component" value="Unassembled WGS sequence"/>
</dbReference>
<reference evidence="1 2" key="1">
    <citation type="journal article" date="2016" name="Mol. Biol. Evol.">
        <title>Genome-Wide Survey of Gut Fungi (Harpellales) Reveals the First Horizontally Transferred Ubiquitin Gene from a Mosquito Host.</title>
        <authorList>
            <person name="Wang Y."/>
            <person name="White M.M."/>
            <person name="Kvist S."/>
            <person name="Moncalvo J.M."/>
        </authorList>
    </citation>
    <scope>NUCLEOTIDE SEQUENCE [LARGE SCALE GENOMIC DNA]</scope>
    <source>
        <strain evidence="1 2">ALG-7-W6</strain>
    </source>
</reference>